<dbReference type="Pfam" id="PF11563">
    <property type="entry name" value="Protoglobin"/>
    <property type="match status" value="1"/>
</dbReference>
<name>A0A511R858_9DEIN</name>
<dbReference type="InterPro" id="IPR012292">
    <property type="entry name" value="Globin/Proto"/>
</dbReference>
<sequence>MEAKALLAKLIDRTGLLEHHVHTLRRLEPLMSPMASEIALAFYDYLGRDEEMRAILWDAPGRVERLYQSFADWYRGLFCGNYDAEYAEKRARIGLVHAAIGVKPSFIMPAFGMVQELSLEHLRNTLRSPEIYSAVEAFEKIMSIEAALMQDSYMQAMEYGYRLGVAADQEKALVAGARAMLGKTN</sequence>
<accession>A0A511R858</accession>
<dbReference type="InterPro" id="IPR044398">
    <property type="entry name" value="Globin-sensor_dom"/>
</dbReference>
<dbReference type="Proteomes" id="UP000321197">
    <property type="component" value="Unassembled WGS sequence"/>
</dbReference>
<comment type="caution">
    <text evidence="2">The sequence shown here is derived from an EMBL/GenBank/DDBJ whole genome shotgun (WGS) entry which is preliminary data.</text>
</comment>
<gene>
    <name evidence="2" type="ORF">MHY01S_35330</name>
</gene>
<dbReference type="RefSeq" id="WP_119340801.1">
    <property type="nucleotide sequence ID" value="NZ_BJXL01000261.1"/>
</dbReference>
<organism evidence="2 3">
    <name type="scientific">Meiothermus hypogaeus NBRC 106114</name>
    <dbReference type="NCBI Taxonomy" id="1227553"/>
    <lineage>
        <taxon>Bacteria</taxon>
        <taxon>Thermotogati</taxon>
        <taxon>Deinococcota</taxon>
        <taxon>Deinococci</taxon>
        <taxon>Thermales</taxon>
        <taxon>Thermaceae</taxon>
        <taxon>Meiothermus</taxon>
    </lineage>
</organism>
<dbReference type="EMBL" id="BJXL01000261">
    <property type="protein sequence ID" value="GEM85367.1"/>
    <property type="molecule type" value="Genomic_DNA"/>
</dbReference>
<proteinExistence type="predicted"/>
<feature type="domain" description="Globin-sensor" evidence="1">
    <location>
        <begin position="5"/>
        <end position="158"/>
    </location>
</feature>
<evidence type="ECO:0000313" key="3">
    <source>
        <dbReference type="Proteomes" id="UP000321197"/>
    </source>
</evidence>
<dbReference type="SUPFAM" id="SSF46458">
    <property type="entry name" value="Globin-like"/>
    <property type="match status" value="1"/>
</dbReference>
<evidence type="ECO:0000259" key="1">
    <source>
        <dbReference type="Pfam" id="PF11563"/>
    </source>
</evidence>
<dbReference type="AlphaFoldDB" id="A0A511R858"/>
<protein>
    <recommendedName>
        <fullName evidence="1">Globin-sensor domain-containing protein</fullName>
    </recommendedName>
</protein>
<dbReference type="InterPro" id="IPR009050">
    <property type="entry name" value="Globin-like_sf"/>
</dbReference>
<evidence type="ECO:0000313" key="2">
    <source>
        <dbReference type="EMBL" id="GEM85367.1"/>
    </source>
</evidence>
<dbReference type="GO" id="GO:0019825">
    <property type="term" value="F:oxygen binding"/>
    <property type="evidence" value="ECO:0007669"/>
    <property type="project" value="InterPro"/>
</dbReference>
<dbReference type="OrthoDB" id="266313at2"/>
<reference evidence="2 3" key="1">
    <citation type="submission" date="2019-07" db="EMBL/GenBank/DDBJ databases">
        <title>Whole genome shotgun sequence of Meiothermus hypogaeus NBRC 106114.</title>
        <authorList>
            <person name="Hosoyama A."/>
            <person name="Uohara A."/>
            <person name="Ohji S."/>
            <person name="Ichikawa N."/>
        </authorList>
    </citation>
    <scope>NUCLEOTIDE SEQUENCE [LARGE SCALE GENOMIC DNA]</scope>
    <source>
        <strain evidence="2 3">NBRC 106114</strain>
    </source>
</reference>
<dbReference type="GO" id="GO:0020037">
    <property type="term" value="F:heme binding"/>
    <property type="evidence" value="ECO:0007669"/>
    <property type="project" value="InterPro"/>
</dbReference>
<dbReference type="Gene3D" id="1.10.490.10">
    <property type="entry name" value="Globins"/>
    <property type="match status" value="1"/>
</dbReference>